<dbReference type="CDD" id="cd00086">
    <property type="entry name" value="homeodomain"/>
    <property type="match status" value="1"/>
</dbReference>
<feature type="compositionally biased region" description="Basic and acidic residues" evidence="9">
    <location>
        <begin position="56"/>
        <end position="67"/>
    </location>
</feature>
<dbReference type="OrthoDB" id="6159439at2759"/>
<dbReference type="PANTHER" id="PTHR46294">
    <property type="entry name" value="SEGMENTATION PROTEIN EVEN-SKIPPED"/>
    <property type="match status" value="1"/>
</dbReference>
<dbReference type="Pfam" id="PF00046">
    <property type="entry name" value="Homeodomain"/>
    <property type="match status" value="1"/>
</dbReference>
<dbReference type="GO" id="GO:0000978">
    <property type="term" value="F:RNA polymerase II cis-regulatory region sequence-specific DNA binding"/>
    <property type="evidence" value="ECO:0007669"/>
    <property type="project" value="TreeGrafter"/>
</dbReference>
<reference evidence="11 12" key="1">
    <citation type="submission" date="2020-06" db="EMBL/GenBank/DDBJ databases">
        <authorList>
            <person name="Li R."/>
            <person name="Bekaert M."/>
        </authorList>
    </citation>
    <scope>NUCLEOTIDE SEQUENCE [LARGE SCALE GENOMIC DNA]</scope>
    <source>
        <strain evidence="12">wild</strain>
    </source>
</reference>
<evidence type="ECO:0000313" key="11">
    <source>
        <dbReference type="EMBL" id="CAC5411004.1"/>
    </source>
</evidence>
<dbReference type="PROSITE" id="PS50071">
    <property type="entry name" value="HOMEOBOX_2"/>
    <property type="match status" value="1"/>
</dbReference>
<dbReference type="FunFam" id="1.10.10.60:FF:000256">
    <property type="entry name" value="Even-skipped homeobox 1"/>
    <property type="match status" value="1"/>
</dbReference>
<dbReference type="Gene3D" id="1.10.10.60">
    <property type="entry name" value="Homeodomain-like"/>
    <property type="match status" value="1"/>
</dbReference>
<evidence type="ECO:0000256" key="9">
    <source>
        <dbReference type="SAM" id="MobiDB-lite"/>
    </source>
</evidence>
<dbReference type="PROSITE" id="PS00027">
    <property type="entry name" value="HOMEOBOX_1"/>
    <property type="match status" value="1"/>
</dbReference>
<evidence type="ECO:0000259" key="10">
    <source>
        <dbReference type="PROSITE" id="PS50071"/>
    </source>
</evidence>
<dbReference type="GO" id="GO:0000981">
    <property type="term" value="F:DNA-binding transcription factor activity, RNA polymerase II-specific"/>
    <property type="evidence" value="ECO:0007669"/>
    <property type="project" value="InterPro"/>
</dbReference>
<keyword evidence="5 7" id="KW-0539">Nucleus</keyword>
<protein>
    <submittedName>
        <fullName evidence="11">EVX</fullName>
    </submittedName>
</protein>
<accession>A0A6J8DUM5</accession>
<dbReference type="Proteomes" id="UP000507470">
    <property type="component" value="Unassembled WGS sequence"/>
</dbReference>
<keyword evidence="12" id="KW-1185">Reference proteome</keyword>
<gene>
    <name evidence="11" type="ORF">MCOR_44140</name>
</gene>
<evidence type="ECO:0000256" key="6">
    <source>
        <dbReference type="ARBA" id="ARBA00038449"/>
    </source>
</evidence>
<evidence type="ECO:0000256" key="5">
    <source>
        <dbReference type="ARBA" id="ARBA00023242"/>
    </source>
</evidence>
<keyword evidence="3 7" id="KW-0238">DNA-binding</keyword>
<dbReference type="InterPro" id="IPR001356">
    <property type="entry name" value="HD"/>
</dbReference>
<dbReference type="InterPro" id="IPR020479">
    <property type="entry name" value="HD_metazoa"/>
</dbReference>
<feature type="region of interest" description="Disordered" evidence="9">
    <location>
        <begin position="291"/>
        <end position="313"/>
    </location>
</feature>
<dbReference type="SMART" id="SM00389">
    <property type="entry name" value="HOX"/>
    <property type="match status" value="1"/>
</dbReference>
<evidence type="ECO:0000256" key="4">
    <source>
        <dbReference type="ARBA" id="ARBA00023155"/>
    </source>
</evidence>
<evidence type="ECO:0000256" key="7">
    <source>
        <dbReference type="PROSITE-ProRule" id="PRU00108"/>
    </source>
</evidence>
<evidence type="ECO:0000256" key="1">
    <source>
        <dbReference type="ARBA" id="ARBA00004123"/>
    </source>
</evidence>
<organism evidence="11 12">
    <name type="scientific">Mytilus coruscus</name>
    <name type="common">Sea mussel</name>
    <dbReference type="NCBI Taxonomy" id="42192"/>
    <lineage>
        <taxon>Eukaryota</taxon>
        <taxon>Metazoa</taxon>
        <taxon>Spiralia</taxon>
        <taxon>Lophotrochozoa</taxon>
        <taxon>Mollusca</taxon>
        <taxon>Bivalvia</taxon>
        <taxon>Autobranchia</taxon>
        <taxon>Pteriomorphia</taxon>
        <taxon>Mytilida</taxon>
        <taxon>Mytiloidea</taxon>
        <taxon>Mytilidae</taxon>
        <taxon>Mytilinae</taxon>
        <taxon>Mytilus</taxon>
    </lineage>
</organism>
<proteinExistence type="inferred from homology"/>
<evidence type="ECO:0000256" key="3">
    <source>
        <dbReference type="ARBA" id="ARBA00023125"/>
    </source>
</evidence>
<dbReference type="AlphaFoldDB" id="A0A6J8DUM5"/>
<dbReference type="InterPro" id="IPR017970">
    <property type="entry name" value="Homeobox_CS"/>
</dbReference>
<feature type="region of interest" description="Disordered" evidence="9">
    <location>
        <begin position="30"/>
        <end position="67"/>
    </location>
</feature>
<sequence length="313" mass="34883">MNEIRAAGSDFELNSERITQSAFDFTIKHHQQIPDDDNVESDDDSYFVTGSKRNGGGRDRNAQAKNEGDHLEILSDSEKDTVDRDSCTDDSVRRYRTAFTREQIGRLEKEFYKENYVSRPRRCELAKSLNLPENTIKVWFQNRRMKDKRQRMAMAWPYGIADPHLYAYLAAAAASFPYGIPPANSSPFNVYSQMGIQRPTNNMSQLPFVNPLRPRSEILQGMANTILQRSPQITSPHQLSGVSPIGSNMQSVLESAGLIGHNSGSTSIDNCNCNPVLAGLSNIPTSLPAAPKAHSNTTSHGLFRPFQTDIEGT</sequence>
<evidence type="ECO:0000313" key="12">
    <source>
        <dbReference type="Proteomes" id="UP000507470"/>
    </source>
</evidence>
<dbReference type="PRINTS" id="PR00024">
    <property type="entry name" value="HOMEOBOX"/>
</dbReference>
<comment type="similarity">
    <text evidence="6">Belongs to the even-skipped homeobox family.</text>
</comment>
<comment type="subcellular location">
    <subcellularLocation>
        <location evidence="1 7 8">Nucleus</location>
    </subcellularLocation>
</comment>
<keyword evidence="2" id="KW-0217">Developmental protein</keyword>
<name>A0A6J8DUM5_MYTCO</name>
<dbReference type="SUPFAM" id="SSF46689">
    <property type="entry name" value="Homeodomain-like"/>
    <property type="match status" value="1"/>
</dbReference>
<dbReference type="PANTHER" id="PTHR46294:SF4">
    <property type="entry name" value="SEGMENTATION PROTEIN EVEN-SKIPPED"/>
    <property type="match status" value="1"/>
</dbReference>
<dbReference type="InterPro" id="IPR009057">
    <property type="entry name" value="Homeodomain-like_sf"/>
</dbReference>
<evidence type="ECO:0000256" key="2">
    <source>
        <dbReference type="ARBA" id="ARBA00022473"/>
    </source>
</evidence>
<feature type="domain" description="Homeobox" evidence="10">
    <location>
        <begin position="90"/>
        <end position="150"/>
    </location>
</feature>
<evidence type="ECO:0000256" key="8">
    <source>
        <dbReference type="RuleBase" id="RU000682"/>
    </source>
</evidence>
<feature type="compositionally biased region" description="Acidic residues" evidence="9">
    <location>
        <begin position="34"/>
        <end position="45"/>
    </location>
</feature>
<dbReference type="GO" id="GO:0005634">
    <property type="term" value="C:nucleus"/>
    <property type="evidence" value="ECO:0007669"/>
    <property type="project" value="UniProtKB-SubCell"/>
</dbReference>
<dbReference type="EMBL" id="CACVKT020007820">
    <property type="protein sequence ID" value="CAC5411004.1"/>
    <property type="molecule type" value="Genomic_DNA"/>
</dbReference>
<keyword evidence="4 7" id="KW-0371">Homeobox</keyword>
<dbReference type="InterPro" id="IPR052002">
    <property type="entry name" value="Even-skipped_HD"/>
</dbReference>
<feature type="DNA-binding region" description="Homeobox" evidence="7">
    <location>
        <begin position="92"/>
        <end position="151"/>
    </location>
</feature>